<accession>A0A5J5B7R9</accession>
<name>A0A5J5B7R9_9ASTE</name>
<evidence type="ECO:0000256" key="1">
    <source>
        <dbReference type="SAM" id="MobiDB-lite"/>
    </source>
</evidence>
<protein>
    <submittedName>
        <fullName evidence="2">Uncharacterized protein</fullName>
    </submittedName>
</protein>
<evidence type="ECO:0000313" key="2">
    <source>
        <dbReference type="EMBL" id="KAA8538668.1"/>
    </source>
</evidence>
<dbReference type="Proteomes" id="UP000325577">
    <property type="component" value="Linkage Group LG15"/>
</dbReference>
<sequence length="537" mass="61189">MCLMIIKKAIPEAFKGTISEMIKTAKEFLKEIKNRFAKNEKSETSTLLENLVSMRYKGNGTIREYIMEMSHLASKLRAYKLDLSEDLLVHLVLISLPTQLSQLKIDSGATTHISVSMKSCLSCRKPNDGERYIFVGDGKKVEVKAIGIFRGYKFYDPTTRSIFETGNARFFEDVEFDGGDKDSDFVFEKEYVDIPTAISDIDQAPIPDIVQEADPNQNNIQEPPVPEEQTLPPSEPTPLRRSTRERRGVVLDDYIVFLQEHGFDIGTVEDDPINFRQALESSKSQEWIDAMNEEIKSMKDNDLKKSKRDERKKRQAMKVWRLRLTRKPRLREALTCACSVWTMRLRRKSGRAELAFGAVNLTVEIGKVAVGHEALGYCLGLKKSKKDERKKWQAMKVWRLRLTRKPGLREALMCACSVWTMRLRRKSGRAELAFGAVNLTVEIGKLAVGHEALGYKLGKMVQEKLNAVKEEMKKGNFDVVAHRLPPATADKRPMEKTVALDLMFHKLWRLVQDENVGMIGIHGMGSVGRNYPSQQNQ</sequence>
<reference evidence="2 3" key="1">
    <citation type="submission" date="2019-09" db="EMBL/GenBank/DDBJ databases">
        <title>A chromosome-level genome assembly of the Chinese tupelo Nyssa sinensis.</title>
        <authorList>
            <person name="Yang X."/>
            <person name="Kang M."/>
            <person name="Yang Y."/>
            <person name="Xiong H."/>
            <person name="Wang M."/>
            <person name="Zhang Z."/>
            <person name="Wang Z."/>
            <person name="Wu H."/>
            <person name="Ma T."/>
            <person name="Liu J."/>
            <person name="Xi Z."/>
        </authorList>
    </citation>
    <scope>NUCLEOTIDE SEQUENCE [LARGE SCALE GENOMIC DNA]</scope>
    <source>
        <strain evidence="2">J267</strain>
        <tissue evidence="2">Leaf</tissue>
    </source>
</reference>
<organism evidence="2 3">
    <name type="scientific">Nyssa sinensis</name>
    <dbReference type="NCBI Taxonomy" id="561372"/>
    <lineage>
        <taxon>Eukaryota</taxon>
        <taxon>Viridiplantae</taxon>
        <taxon>Streptophyta</taxon>
        <taxon>Embryophyta</taxon>
        <taxon>Tracheophyta</taxon>
        <taxon>Spermatophyta</taxon>
        <taxon>Magnoliopsida</taxon>
        <taxon>eudicotyledons</taxon>
        <taxon>Gunneridae</taxon>
        <taxon>Pentapetalae</taxon>
        <taxon>asterids</taxon>
        <taxon>Cornales</taxon>
        <taxon>Nyssaceae</taxon>
        <taxon>Nyssa</taxon>
    </lineage>
</organism>
<dbReference type="PANTHER" id="PTHR35317">
    <property type="entry name" value="OS04G0629600 PROTEIN"/>
    <property type="match status" value="1"/>
</dbReference>
<dbReference type="PANTHER" id="PTHR35317:SF42">
    <property type="entry name" value="RETROTRANSPOSON GAG DOMAIN-CONTAINING PROTEIN"/>
    <property type="match status" value="1"/>
</dbReference>
<dbReference type="OrthoDB" id="1935113at2759"/>
<proteinExistence type="predicted"/>
<dbReference type="EMBL" id="CM018038">
    <property type="protein sequence ID" value="KAA8538668.1"/>
    <property type="molecule type" value="Genomic_DNA"/>
</dbReference>
<gene>
    <name evidence="2" type="ORF">F0562_028276</name>
</gene>
<dbReference type="AlphaFoldDB" id="A0A5J5B7R9"/>
<evidence type="ECO:0000313" key="3">
    <source>
        <dbReference type="Proteomes" id="UP000325577"/>
    </source>
</evidence>
<dbReference type="Pfam" id="PF14223">
    <property type="entry name" value="Retrotran_gag_2"/>
    <property type="match status" value="1"/>
</dbReference>
<feature type="region of interest" description="Disordered" evidence="1">
    <location>
        <begin position="214"/>
        <end position="243"/>
    </location>
</feature>
<keyword evidence="3" id="KW-1185">Reference proteome</keyword>